<name>A0A2N7NMJ2_9VIBR</name>
<organism evidence="1 2">
    <name type="scientific">Vibrio tasmaniensis</name>
    <dbReference type="NCBI Taxonomy" id="212663"/>
    <lineage>
        <taxon>Bacteria</taxon>
        <taxon>Pseudomonadati</taxon>
        <taxon>Pseudomonadota</taxon>
        <taxon>Gammaproteobacteria</taxon>
        <taxon>Vibrionales</taxon>
        <taxon>Vibrionaceae</taxon>
        <taxon>Vibrio</taxon>
    </lineage>
</organism>
<evidence type="ECO:0000313" key="1">
    <source>
        <dbReference type="EMBL" id="PMP17144.1"/>
    </source>
</evidence>
<evidence type="ECO:0000313" key="2">
    <source>
        <dbReference type="Proteomes" id="UP000235579"/>
    </source>
</evidence>
<reference evidence="2" key="1">
    <citation type="submission" date="2016-07" db="EMBL/GenBank/DDBJ databases">
        <title>Nontailed viruses are major unrecognized killers of bacteria in the ocean.</title>
        <authorList>
            <person name="Kauffman K."/>
            <person name="Hussain F."/>
            <person name="Yang J."/>
            <person name="Arevalo P."/>
            <person name="Brown J."/>
            <person name="Cutler M."/>
            <person name="Kelly L."/>
            <person name="Polz M.F."/>
        </authorList>
    </citation>
    <scope>NUCLEOTIDE SEQUENCE [LARGE SCALE GENOMIC DNA]</scope>
    <source>
        <strain evidence="2">10N.222.48.A2</strain>
    </source>
</reference>
<proteinExistence type="predicted"/>
<gene>
    <name evidence="1" type="ORF">BCS92_05460</name>
</gene>
<accession>A0A2N7NMJ2</accession>
<dbReference type="AlphaFoldDB" id="A0A2N7NMJ2"/>
<dbReference type="Proteomes" id="UP000235579">
    <property type="component" value="Unassembled WGS sequence"/>
</dbReference>
<protein>
    <submittedName>
        <fullName evidence="1">Uncharacterized protein</fullName>
    </submittedName>
</protein>
<sequence length="127" mass="14467">MVFPFGLGERLTVRTQLQVLQRKGAQRRSLPCVRVLKWDGLKEVATTSQKDSLSQYLNPKYVAQVEMSLPHQESALLVSRLAPLDNLGYLGQERTGRCSSKNTNRLNTANCWNIETKFRQIDDLMSI</sequence>
<comment type="caution">
    <text evidence="1">The sequence shown here is derived from an EMBL/GenBank/DDBJ whole genome shotgun (WGS) entry which is preliminary data.</text>
</comment>
<dbReference type="EMBL" id="MDBP01000030">
    <property type="protein sequence ID" value="PMP17144.1"/>
    <property type="molecule type" value="Genomic_DNA"/>
</dbReference>